<dbReference type="Gramene" id="GBG75719">
    <property type="protein sequence ID" value="GBG75719"/>
    <property type="gene ID" value="CBR_g20343"/>
</dbReference>
<dbReference type="OrthoDB" id="5493at2759"/>
<accession>A0A388L083</accession>
<organism evidence="2 3">
    <name type="scientific">Chara braunii</name>
    <name type="common">Braun's stonewort</name>
    <dbReference type="NCBI Taxonomy" id="69332"/>
    <lineage>
        <taxon>Eukaryota</taxon>
        <taxon>Viridiplantae</taxon>
        <taxon>Streptophyta</taxon>
        <taxon>Charophyceae</taxon>
        <taxon>Charales</taxon>
        <taxon>Characeae</taxon>
        <taxon>Chara</taxon>
    </lineage>
</organism>
<feature type="compositionally biased region" description="Gly residues" evidence="1">
    <location>
        <begin position="65"/>
        <end position="80"/>
    </location>
</feature>
<name>A0A388L083_CHABU</name>
<evidence type="ECO:0000313" key="2">
    <source>
        <dbReference type="EMBL" id="GBG75719.1"/>
    </source>
</evidence>
<sequence>MATGCAATCRATGHVSVARLAGRQEELETKVLGNRRAVRAAAVRTLDDGATDSLALRICGNGGGGGGGGGGARGGGGVGGPSCARSRIRSQIESRSGTISGSSRTGGSPRVGTTKERGLTTIDRTSINDHRAIHGQHSFLLRYGRCGEEDKTKHGHRDDRDGKADGWCEGTTRAILPRGNRICLVLDPGGWDGRVSGLLVTNRDDRHRGNDRQPYGLMQSSGLKLPAVKSSFEGRSVLCHSHKFGGSYERRRWRRDPIPWRGVRRKGRCVKTSSSLDGDGDGIPFLGGPRQRRRLADLIRSIPKRSNAYFHSPWRRLLWGATSLLGGFYSAHAVTLSFGAVGTTKQQKLQCAAHQQTLLFVSRPGSA</sequence>
<feature type="region of interest" description="Disordered" evidence="1">
    <location>
        <begin position="65"/>
        <end position="84"/>
    </location>
</feature>
<feature type="region of interest" description="Disordered" evidence="1">
    <location>
        <begin position="90"/>
        <end position="115"/>
    </location>
</feature>
<proteinExistence type="predicted"/>
<keyword evidence="3" id="KW-1185">Reference proteome</keyword>
<dbReference type="Proteomes" id="UP000265515">
    <property type="component" value="Unassembled WGS sequence"/>
</dbReference>
<reference evidence="2 3" key="1">
    <citation type="journal article" date="2018" name="Cell">
        <title>The Chara Genome: Secondary Complexity and Implications for Plant Terrestrialization.</title>
        <authorList>
            <person name="Nishiyama T."/>
            <person name="Sakayama H."/>
            <person name="Vries J.D."/>
            <person name="Buschmann H."/>
            <person name="Saint-Marcoux D."/>
            <person name="Ullrich K.K."/>
            <person name="Haas F.B."/>
            <person name="Vanderstraeten L."/>
            <person name="Becker D."/>
            <person name="Lang D."/>
            <person name="Vosolsobe S."/>
            <person name="Rombauts S."/>
            <person name="Wilhelmsson P.K.I."/>
            <person name="Janitza P."/>
            <person name="Kern R."/>
            <person name="Heyl A."/>
            <person name="Rumpler F."/>
            <person name="Villalobos L.I.A.C."/>
            <person name="Clay J.M."/>
            <person name="Skokan R."/>
            <person name="Toyoda A."/>
            <person name="Suzuki Y."/>
            <person name="Kagoshima H."/>
            <person name="Schijlen E."/>
            <person name="Tajeshwar N."/>
            <person name="Catarino B."/>
            <person name="Hetherington A.J."/>
            <person name="Saltykova A."/>
            <person name="Bonnot C."/>
            <person name="Breuninger H."/>
            <person name="Symeonidi A."/>
            <person name="Radhakrishnan G.V."/>
            <person name="Van Nieuwerburgh F."/>
            <person name="Deforce D."/>
            <person name="Chang C."/>
            <person name="Karol K.G."/>
            <person name="Hedrich R."/>
            <person name="Ulvskov P."/>
            <person name="Glockner G."/>
            <person name="Delwiche C.F."/>
            <person name="Petrasek J."/>
            <person name="Van de Peer Y."/>
            <person name="Friml J."/>
            <person name="Beilby M."/>
            <person name="Dolan L."/>
            <person name="Kohara Y."/>
            <person name="Sugano S."/>
            <person name="Fujiyama A."/>
            <person name="Delaux P.-M."/>
            <person name="Quint M."/>
            <person name="TheiBen G."/>
            <person name="Hagemann M."/>
            <person name="Harholt J."/>
            <person name="Dunand C."/>
            <person name="Zachgo S."/>
            <person name="Langdale J."/>
            <person name="Maumus F."/>
            <person name="Straeten D.V.D."/>
            <person name="Gould S.B."/>
            <person name="Rensing S.A."/>
        </authorList>
    </citation>
    <scope>NUCLEOTIDE SEQUENCE [LARGE SCALE GENOMIC DNA]</scope>
    <source>
        <strain evidence="2 3">S276</strain>
    </source>
</reference>
<dbReference type="EMBL" id="BFEA01000229">
    <property type="protein sequence ID" value="GBG75719.1"/>
    <property type="molecule type" value="Genomic_DNA"/>
</dbReference>
<comment type="caution">
    <text evidence="2">The sequence shown here is derived from an EMBL/GenBank/DDBJ whole genome shotgun (WGS) entry which is preliminary data.</text>
</comment>
<evidence type="ECO:0000313" key="3">
    <source>
        <dbReference type="Proteomes" id="UP000265515"/>
    </source>
</evidence>
<gene>
    <name evidence="2" type="ORF">CBR_g20343</name>
</gene>
<feature type="compositionally biased region" description="Low complexity" evidence="1">
    <location>
        <begin position="90"/>
        <end position="112"/>
    </location>
</feature>
<dbReference type="AlphaFoldDB" id="A0A388L083"/>
<protein>
    <submittedName>
        <fullName evidence="2">Uncharacterized protein</fullName>
    </submittedName>
</protein>
<evidence type="ECO:0000256" key="1">
    <source>
        <dbReference type="SAM" id="MobiDB-lite"/>
    </source>
</evidence>